<dbReference type="GO" id="GO:0003677">
    <property type="term" value="F:DNA binding"/>
    <property type="evidence" value="ECO:0007669"/>
    <property type="project" value="InterPro"/>
</dbReference>
<evidence type="ECO:0000313" key="5">
    <source>
        <dbReference type="EMBL" id="RBO78459.1"/>
    </source>
</evidence>
<dbReference type="InterPro" id="IPR027417">
    <property type="entry name" value="P-loop_NTPase"/>
</dbReference>
<dbReference type="EMBL" id="QNRE01000042">
    <property type="protein sequence ID" value="RBO78459.1"/>
    <property type="molecule type" value="Genomic_DNA"/>
</dbReference>
<name>A0A366CSW2_9NOCA</name>
<dbReference type="SUPFAM" id="SSF46894">
    <property type="entry name" value="C-terminal effector domain of the bipartite response regulators"/>
    <property type="match status" value="1"/>
</dbReference>
<evidence type="ECO:0000256" key="2">
    <source>
        <dbReference type="ARBA" id="ARBA00022840"/>
    </source>
</evidence>
<dbReference type="InterPro" id="IPR016032">
    <property type="entry name" value="Sig_transdc_resp-reg_C-effctor"/>
</dbReference>
<comment type="caution">
    <text evidence="5">The sequence shown here is derived from an EMBL/GenBank/DDBJ whole genome shotgun (WGS) entry which is preliminary data.</text>
</comment>
<dbReference type="InterPro" id="IPR000792">
    <property type="entry name" value="Tscrpt_reg_LuxR_C"/>
</dbReference>
<dbReference type="AlphaFoldDB" id="A0A366CSW2"/>
<evidence type="ECO:0000313" key="6">
    <source>
        <dbReference type="Proteomes" id="UP000252586"/>
    </source>
</evidence>
<dbReference type="STRING" id="1210090.GCA_001613185_07149"/>
<proteinExistence type="predicted"/>
<evidence type="ECO:0000259" key="4">
    <source>
        <dbReference type="PROSITE" id="PS50043"/>
    </source>
</evidence>
<dbReference type="GO" id="GO:0004016">
    <property type="term" value="F:adenylate cyclase activity"/>
    <property type="evidence" value="ECO:0007669"/>
    <property type="project" value="TreeGrafter"/>
</dbReference>
<protein>
    <submittedName>
        <fullName evidence="5">Regulatory LuxR family protein</fullName>
    </submittedName>
</protein>
<gene>
    <name evidence="5" type="ORF">DFR74_1421</name>
</gene>
<keyword evidence="2" id="KW-0067">ATP-binding</keyword>
<dbReference type="Gene3D" id="1.10.10.10">
    <property type="entry name" value="Winged helix-like DNA-binding domain superfamily/Winged helix DNA-binding domain"/>
    <property type="match status" value="1"/>
</dbReference>
<feature type="region of interest" description="Disordered" evidence="3">
    <location>
        <begin position="343"/>
        <end position="367"/>
    </location>
</feature>
<organism evidence="5 6">
    <name type="scientific">Nocardia puris</name>
    <dbReference type="NCBI Taxonomy" id="208602"/>
    <lineage>
        <taxon>Bacteria</taxon>
        <taxon>Bacillati</taxon>
        <taxon>Actinomycetota</taxon>
        <taxon>Actinomycetes</taxon>
        <taxon>Mycobacteriales</taxon>
        <taxon>Nocardiaceae</taxon>
        <taxon>Nocardia</taxon>
    </lineage>
</organism>
<dbReference type="InterPro" id="IPR036388">
    <property type="entry name" value="WH-like_DNA-bd_sf"/>
</dbReference>
<dbReference type="GO" id="GO:0005737">
    <property type="term" value="C:cytoplasm"/>
    <property type="evidence" value="ECO:0007669"/>
    <property type="project" value="TreeGrafter"/>
</dbReference>
<keyword evidence="1" id="KW-0547">Nucleotide-binding</keyword>
<sequence length="915" mass="97757">MVLLGRKAELAEIAGLLDRAGSGISGVLVVTGAAGIGKTALLTQAVADAAALQVTTVSGVEAEQDLSFAGLHRLLRPLLGERGRLPSPQRGALETAFGLLPGPAPDLFLVGLATLSLLADAASDRALLAVCDDAQWLDRESLRVLGFVARRLDAEGVVLLFGARRHGTGEELLTGLPALQLDGLADPDAAELLDTELRTRIDGVITAALLPETGGNPLAIVELARRLDEGTPLRPELGNLLPLDRRLEARFLRQVHRLDTAAQDFLLILAANSGGDRNVLRRAAGLLSEATSEALDAALDHARRADLVVLGADSSTTDFRHPLIRSAVYNGATPNRRRRAHAALAAATDPATDSDRRAWHRAAATEEPDEEVAAEVETAADRARERGGYLAQATFLRTAAELSPVAVQRNGRLLAAAGAALTAGAPFLAEQLLDQLVPDLGIAVLDAYAMRLRGFLNVMLGREGAVPLLHDAAMLFADHDTRTARDTLLEAFDAVAVVARIGGDMTARRVAQSALELPHPPGTPTLEDLLLTAHAHLVGDDYTTAVPHMRRALAALLADGAENTDAARWFLLGVLLALELWDIDALGECSRRYAATARRHGTLRILQAATHGLATHALLCGRFTTAAAHYAEFKDIAAAIGADLRYANTSDALLHGWRGDEEPTLAAVAVQAGLDAERPGGLQVQIARHAQITLHLGRCQYAAAQVAATVVFDEDPPHFGGMVLADLIEAAVRNNDTPAAERALVRLTARATASGTPWAMGVLARSRALLAVDSEAEPLYLQALALLEPTPSATEIARTRLLYGEWLRRRRRRRDARNQLRSALELFDAMGAAAFADRAGTELAATGETARERTPDNAYALTARELQIAHLAATGITNQQIAAELFLSTATVEYHLRKIFRKLDITSRRELQHRF</sequence>
<dbReference type="GO" id="GO:0005524">
    <property type="term" value="F:ATP binding"/>
    <property type="evidence" value="ECO:0007669"/>
    <property type="project" value="UniProtKB-KW"/>
</dbReference>
<accession>A0A366CSW2</accession>
<keyword evidence="6" id="KW-1185">Reference proteome</keyword>
<dbReference type="Proteomes" id="UP000252586">
    <property type="component" value="Unassembled WGS sequence"/>
</dbReference>
<dbReference type="Pfam" id="PF13191">
    <property type="entry name" value="AAA_16"/>
    <property type="match status" value="1"/>
</dbReference>
<dbReference type="Pfam" id="PF00196">
    <property type="entry name" value="GerE"/>
    <property type="match status" value="1"/>
</dbReference>
<dbReference type="PRINTS" id="PR00038">
    <property type="entry name" value="HTHLUXR"/>
</dbReference>
<reference evidence="5 6" key="1">
    <citation type="submission" date="2018-06" db="EMBL/GenBank/DDBJ databases">
        <title>Genomic Encyclopedia of Type Strains, Phase IV (KMG-IV): sequencing the most valuable type-strain genomes for metagenomic binning, comparative biology and taxonomic classification.</title>
        <authorList>
            <person name="Goeker M."/>
        </authorList>
    </citation>
    <scope>NUCLEOTIDE SEQUENCE [LARGE SCALE GENOMIC DNA]</scope>
    <source>
        <strain evidence="5 6">DSM 44599</strain>
    </source>
</reference>
<dbReference type="RefSeq" id="WP_067514838.1">
    <property type="nucleotide sequence ID" value="NZ_CP107943.1"/>
</dbReference>
<dbReference type="PANTHER" id="PTHR16305:SF35">
    <property type="entry name" value="TRANSCRIPTIONAL ACTIVATOR DOMAIN"/>
    <property type="match status" value="1"/>
</dbReference>
<dbReference type="Gene3D" id="3.40.50.300">
    <property type="entry name" value="P-loop containing nucleotide triphosphate hydrolases"/>
    <property type="match status" value="1"/>
</dbReference>
<dbReference type="PANTHER" id="PTHR16305">
    <property type="entry name" value="TESTICULAR SOLUBLE ADENYLYL CYCLASE"/>
    <property type="match status" value="1"/>
</dbReference>
<dbReference type="PROSITE" id="PS50043">
    <property type="entry name" value="HTH_LUXR_2"/>
    <property type="match status" value="1"/>
</dbReference>
<evidence type="ECO:0000256" key="1">
    <source>
        <dbReference type="ARBA" id="ARBA00022741"/>
    </source>
</evidence>
<dbReference type="InterPro" id="IPR041664">
    <property type="entry name" value="AAA_16"/>
</dbReference>
<dbReference type="CDD" id="cd06170">
    <property type="entry name" value="LuxR_C_like"/>
    <property type="match status" value="1"/>
</dbReference>
<dbReference type="GO" id="GO:0006355">
    <property type="term" value="P:regulation of DNA-templated transcription"/>
    <property type="evidence" value="ECO:0007669"/>
    <property type="project" value="InterPro"/>
</dbReference>
<dbReference type="SMART" id="SM00421">
    <property type="entry name" value="HTH_LUXR"/>
    <property type="match status" value="1"/>
</dbReference>
<dbReference type="OrthoDB" id="134933at2"/>
<feature type="domain" description="HTH luxR-type" evidence="4">
    <location>
        <begin position="854"/>
        <end position="915"/>
    </location>
</feature>
<dbReference type="SUPFAM" id="SSF52540">
    <property type="entry name" value="P-loop containing nucleoside triphosphate hydrolases"/>
    <property type="match status" value="1"/>
</dbReference>
<evidence type="ECO:0000256" key="3">
    <source>
        <dbReference type="SAM" id="MobiDB-lite"/>
    </source>
</evidence>